<evidence type="ECO:0000313" key="7">
    <source>
        <dbReference type="Proteomes" id="UP000050454"/>
    </source>
</evidence>
<dbReference type="InterPro" id="IPR037066">
    <property type="entry name" value="Plug_dom_sf"/>
</dbReference>
<proteinExistence type="predicted"/>
<organism evidence="6 7">
    <name type="scientific">Jiulongibacter sediminis</name>
    <dbReference type="NCBI Taxonomy" id="1605367"/>
    <lineage>
        <taxon>Bacteria</taxon>
        <taxon>Pseudomonadati</taxon>
        <taxon>Bacteroidota</taxon>
        <taxon>Cytophagia</taxon>
        <taxon>Cytophagales</taxon>
        <taxon>Leadbetterellaceae</taxon>
        <taxon>Jiulongibacter</taxon>
    </lineage>
</organism>
<evidence type="ECO:0000256" key="4">
    <source>
        <dbReference type="SAM" id="SignalP"/>
    </source>
</evidence>
<dbReference type="Gene3D" id="3.55.50.30">
    <property type="match status" value="1"/>
</dbReference>
<keyword evidence="6" id="KW-0675">Receptor</keyword>
<dbReference type="SUPFAM" id="SSF49464">
    <property type="entry name" value="Carboxypeptidase regulatory domain-like"/>
    <property type="match status" value="1"/>
</dbReference>
<name>A0A0P7BUZ2_9BACT</name>
<feature type="chain" id="PRO_5006136257" evidence="4">
    <location>
        <begin position="21"/>
        <end position="924"/>
    </location>
</feature>
<evidence type="ECO:0000256" key="2">
    <source>
        <dbReference type="ARBA" id="ARBA00023136"/>
    </source>
</evidence>
<dbReference type="Pfam" id="PF13715">
    <property type="entry name" value="CarbopepD_reg_2"/>
    <property type="match status" value="1"/>
</dbReference>
<dbReference type="Gene3D" id="2.170.130.10">
    <property type="entry name" value="TonB-dependent receptor, plug domain"/>
    <property type="match status" value="1"/>
</dbReference>
<comment type="subcellular location">
    <subcellularLocation>
        <location evidence="1">Cell outer membrane</location>
    </subcellularLocation>
</comment>
<evidence type="ECO:0000259" key="5">
    <source>
        <dbReference type="Pfam" id="PF07715"/>
    </source>
</evidence>
<dbReference type="RefSeq" id="WP_055146798.1">
    <property type="nucleotide sequence ID" value="NZ_JXSZ01000006.1"/>
</dbReference>
<gene>
    <name evidence="6" type="ORF">AFM12_08820</name>
</gene>
<evidence type="ECO:0000256" key="1">
    <source>
        <dbReference type="ARBA" id="ARBA00004442"/>
    </source>
</evidence>
<dbReference type="PATRIC" id="fig|1605367.3.peg.3145"/>
<dbReference type="InterPro" id="IPR012910">
    <property type="entry name" value="Plug_dom"/>
</dbReference>
<dbReference type="InterPro" id="IPR008969">
    <property type="entry name" value="CarboxyPept-like_regulatory"/>
</dbReference>
<protein>
    <submittedName>
        <fullName evidence="6">TonB-dependent receptor</fullName>
    </submittedName>
</protein>
<evidence type="ECO:0000256" key="3">
    <source>
        <dbReference type="ARBA" id="ARBA00023237"/>
    </source>
</evidence>
<keyword evidence="4" id="KW-0732">Signal</keyword>
<keyword evidence="3" id="KW-0998">Cell outer membrane</keyword>
<dbReference type="STRING" id="1605367.AFM12_08820"/>
<dbReference type="Gene3D" id="2.60.40.1120">
    <property type="entry name" value="Carboxypeptidase-like, regulatory domain"/>
    <property type="match status" value="1"/>
</dbReference>
<dbReference type="Proteomes" id="UP000050454">
    <property type="component" value="Unassembled WGS sequence"/>
</dbReference>
<dbReference type="Gene3D" id="2.40.170.20">
    <property type="entry name" value="TonB-dependent receptor, beta-barrel domain"/>
    <property type="match status" value="1"/>
</dbReference>
<sequence>MKKILFFVLLGLLGQSKVMAQSRSIKIKSEHFSDTSIKKILEEIQWKYGVKVEYDPELIPDKKTTVWIDNLDLKGILDLIIEKNDLDVIAEFVNPNVAKLISKADYINRKEENNTSLHDPTRYNFSLSGVIKDELSGETLPFATISVYNKSGIGSQTNVDGYFTILNVPSDTVLLQVSYVGYLKKVIRLTPQSNIEDFLIELKEDSHDLEEITVTANKTEMVQANQVVGMIKMTPRNIAKLPNVGEKDPFRAFQLMPGVSASNESSSGLYVRGGTPDQTLVLYDGFTVYNVDHLFGFFSAFNYNAIKDIQLYKGGFDARFGGRISAVAEITGKDGNSKEFNAGADLSLLSASGFVETPIGDKVTFLAAARRSYRGALYTKIFDKFTAEEEETQTGGFGGGPAGGFGGGRFGGNNLQTSEKASTYFYDLNAKLTFRPTRKDVFSLSFFNGTDNMDNSTQTSFSGFGPFQNAGLDLGSSTNDLSNWGNTGASLKWSRQWSNKLYSNTLVSFSDFFSHRDNSRNISIVRGDSTINNKLGRFETNGLSDISFKSDWEWKVGANNQFEFGTMITQNAIQFNYTQNDTVTILDRDDQGILSSFYLQDRLKVINGKLELIPGIRLNHFDVTSKVYLEPRLTFNYMLNDKLKLKGGGGVYNQFIKQINREDISQGNRNFWILANGESLPVTQSKHLIIGAAYELKDYLVDVEFYQKKNTGITEYSLRFVPDVNAGGPPGPDGPRGGGLSVEETFFNGNETIKGMDLLLQKKFGKYTGWLGYTLSEAVREIDAFSDRPYYSDQDVRHQFKAVGSYSVKKWDLAATFIYSTGRPYTSIIGAYDLTLLDGTSKTFTNPSDKNANRFDDYHRMDVSATYNFKHGSIGLSVFNLYNRTNVWYKRFEIIEESDVSVLQTTDVTYLGITPNLSLSFRLK</sequence>
<keyword evidence="7" id="KW-1185">Reference proteome</keyword>
<feature type="signal peptide" evidence="4">
    <location>
        <begin position="1"/>
        <end position="20"/>
    </location>
</feature>
<dbReference type="InterPro" id="IPR036942">
    <property type="entry name" value="Beta-barrel_TonB_sf"/>
</dbReference>
<dbReference type="GO" id="GO:0009279">
    <property type="term" value="C:cell outer membrane"/>
    <property type="evidence" value="ECO:0007669"/>
    <property type="project" value="UniProtKB-SubCell"/>
</dbReference>
<dbReference type="Pfam" id="PF07715">
    <property type="entry name" value="Plug"/>
    <property type="match status" value="1"/>
</dbReference>
<accession>A0A0P7BUZ2</accession>
<dbReference type="EMBL" id="LGTQ01000006">
    <property type="protein sequence ID" value="KPM48685.1"/>
    <property type="molecule type" value="Genomic_DNA"/>
</dbReference>
<dbReference type="AlphaFoldDB" id="A0A0P7BUZ2"/>
<reference evidence="6 7" key="1">
    <citation type="submission" date="2015-07" db="EMBL/GenBank/DDBJ databases">
        <title>The draft genome sequence of Leadbetterella sp. JN14-9.</title>
        <authorList>
            <person name="Liu Y."/>
            <person name="Du J."/>
            <person name="Shao Z."/>
        </authorList>
    </citation>
    <scope>NUCLEOTIDE SEQUENCE [LARGE SCALE GENOMIC DNA]</scope>
    <source>
        <strain evidence="6 7">JN14-9</strain>
    </source>
</reference>
<evidence type="ECO:0000313" key="6">
    <source>
        <dbReference type="EMBL" id="KPM48685.1"/>
    </source>
</evidence>
<feature type="domain" description="TonB-dependent receptor plug" evidence="5">
    <location>
        <begin position="247"/>
        <end position="323"/>
    </location>
</feature>
<keyword evidence="2" id="KW-0472">Membrane</keyword>
<dbReference type="SUPFAM" id="SSF56935">
    <property type="entry name" value="Porins"/>
    <property type="match status" value="1"/>
</dbReference>
<dbReference type="OrthoDB" id="1111684at2"/>
<comment type="caution">
    <text evidence="6">The sequence shown here is derived from an EMBL/GenBank/DDBJ whole genome shotgun (WGS) entry which is preliminary data.</text>
</comment>